<protein>
    <submittedName>
        <fullName evidence="1">Uncharacterized protein</fullName>
    </submittedName>
</protein>
<dbReference type="Proteomes" id="UP000822476">
    <property type="component" value="Unassembled WGS sequence"/>
</dbReference>
<gene>
    <name evidence="1" type="ORF">EG68_03850</name>
</gene>
<evidence type="ECO:0000313" key="1">
    <source>
        <dbReference type="EMBL" id="KAF7258793.1"/>
    </source>
</evidence>
<dbReference type="AlphaFoldDB" id="A0A8S9Z0D1"/>
<sequence>MAGQPLLRSGTRPFFELTVRILKSTVYWRTSPMIWNIPTKIASMLNYENPTNPFNVRWREHHKYTGEHRCSSATYCRFCICGCGYY</sequence>
<keyword evidence="2" id="KW-1185">Reference proteome</keyword>
<reference evidence="1" key="1">
    <citation type="submission" date="2019-07" db="EMBL/GenBank/DDBJ databases">
        <title>Annotation for the trematode Paragonimus miyazaki's.</title>
        <authorList>
            <person name="Choi Y.-J."/>
        </authorList>
    </citation>
    <scope>NUCLEOTIDE SEQUENCE</scope>
    <source>
        <strain evidence="1">Japan</strain>
    </source>
</reference>
<comment type="caution">
    <text evidence="1">The sequence shown here is derived from an EMBL/GenBank/DDBJ whole genome shotgun (WGS) entry which is preliminary data.</text>
</comment>
<evidence type="ECO:0000313" key="2">
    <source>
        <dbReference type="Proteomes" id="UP000822476"/>
    </source>
</evidence>
<organism evidence="1 2">
    <name type="scientific">Paragonimus skrjabini miyazakii</name>
    <dbReference type="NCBI Taxonomy" id="59628"/>
    <lineage>
        <taxon>Eukaryota</taxon>
        <taxon>Metazoa</taxon>
        <taxon>Spiralia</taxon>
        <taxon>Lophotrochozoa</taxon>
        <taxon>Platyhelminthes</taxon>
        <taxon>Trematoda</taxon>
        <taxon>Digenea</taxon>
        <taxon>Plagiorchiida</taxon>
        <taxon>Troglotremata</taxon>
        <taxon>Troglotrematidae</taxon>
        <taxon>Paragonimus</taxon>
    </lineage>
</organism>
<dbReference type="EMBL" id="JTDE01001531">
    <property type="protein sequence ID" value="KAF7258793.1"/>
    <property type="molecule type" value="Genomic_DNA"/>
</dbReference>
<name>A0A8S9Z0D1_9TREM</name>
<accession>A0A8S9Z0D1</accession>
<proteinExistence type="predicted"/>